<dbReference type="EMBL" id="BARV01022594">
    <property type="protein sequence ID" value="GAI21799.1"/>
    <property type="molecule type" value="Genomic_DNA"/>
</dbReference>
<accession>X1NT14</accession>
<sequence>LIIGGLAIPPWVIGALMEEDGKKRGDMKAKELGKNVKMFGEGDVIYAFNMNLYNLLTNVLAPTAARRKTAAPPGADQKADAGHVITKL</sequence>
<evidence type="ECO:0000313" key="2">
    <source>
        <dbReference type="EMBL" id="GAI21799.1"/>
    </source>
</evidence>
<evidence type="ECO:0000256" key="1">
    <source>
        <dbReference type="SAM" id="MobiDB-lite"/>
    </source>
</evidence>
<organism evidence="2">
    <name type="scientific">marine sediment metagenome</name>
    <dbReference type="NCBI Taxonomy" id="412755"/>
    <lineage>
        <taxon>unclassified sequences</taxon>
        <taxon>metagenomes</taxon>
        <taxon>ecological metagenomes</taxon>
    </lineage>
</organism>
<name>X1NT14_9ZZZZ</name>
<dbReference type="AlphaFoldDB" id="X1NT14"/>
<proteinExistence type="predicted"/>
<gene>
    <name evidence="2" type="ORF">S06H3_37219</name>
</gene>
<feature type="non-terminal residue" evidence="2">
    <location>
        <position position="1"/>
    </location>
</feature>
<comment type="caution">
    <text evidence="2">The sequence shown here is derived from an EMBL/GenBank/DDBJ whole genome shotgun (WGS) entry which is preliminary data.</text>
</comment>
<protein>
    <submittedName>
        <fullName evidence="2">Uncharacterized protein</fullName>
    </submittedName>
</protein>
<feature type="region of interest" description="Disordered" evidence="1">
    <location>
        <begin position="66"/>
        <end position="88"/>
    </location>
</feature>
<reference evidence="2" key="1">
    <citation type="journal article" date="2014" name="Front. Microbiol.">
        <title>High frequency of phylogenetically diverse reductive dehalogenase-homologous genes in deep subseafloor sedimentary metagenomes.</title>
        <authorList>
            <person name="Kawai M."/>
            <person name="Futagami T."/>
            <person name="Toyoda A."/>
            <person name="Takaki Y."/>
            <person name="Nishi S."/>
            <person name="Hori S."/>
            <person name="Arai W."/>
            <person name="Tsubouchi T."/>
            <person name="Morono Y."/>
            <person name="Uchiyama I."/>
            <person name="Ito T."/>
            <person name="Fujiyama A."/>
            <person name="Inagaki F."/>
            <person name="Takami H."/>
        </authorList>
    </citation>
    <scope>NUCLEOTIDE SEQUENCE</scope>
    <source>
        <strain evidence="2">Expedition CK06-06</strain>
    </source>
</reference>